<protein>
    <submittedName>
        <fullName evidence="2">Uncharacterized protein</fullName>
    </submittedName>
</protein>
<gene>
    <name evidence="2" type="ORF">GA0070561_1450</name>
</gene>
<dbReference type="AlphaFoldDB" id="A0A1C4UXF9"/>
<name>A0A1C4UXF9_9ACTN</name>
<feature type="region of interest" description="Disordered" evidence="1">
    <location>
        <begin position="323"/>
        <end position="348"/>
    </location>
</feature>
<evidence type="ECO:0000313" key="3">
    <source>
        <dbReference type="Proteomes" id="UP000198864"/>
    </source>
</evidence>
<feature type="region of interest" description="Disordered" evidence="1">
    <location>
        <begin position="177"/>
        <end position="259"/>
    </location>
</feature>
<feature type="region of interest" description="Disordered" evidence="1">
    <location>
        <begin position="1"/>
        <end position="26"/>
    </location>
</feature>
<evidence type="ECO:0000256" key="1">
    <source>
        <dbReference type="SAM" id="MobiDB-lite"/>
    </source>
</evidence>
<dbReference type="EMBL" id="FMCR01000001">
    <property type="protein sequence ID" value="SCE76289.1"/>
    <property type="molecule type" value="Genomic_DNA"/>
</dbReference>
<proteinExistence type="predicted"/>
<feature type="compositionally biased region" description="Low complexity" evidence="1">
    <location>
        <begin position="1"/>
        <end position="22"/>
    </location>
</feature>
<evidence type="ECO:0000313" key="2">
    <source>
        <dbReference type="EMBL" id="SCE76289.1"/>
    </source>
</evidence>
<organism evidence="2 3">
    <name type="scientific">Micromonospora saelicesensis</name>
    <dbReference type="NCBI Taxonomy" id="285676"/>
    <lineage>
        <taxon>Bacteria</taxon>
        <taxon>Bacillati</taxon>
        <taxon>Actinomycetota</taxon>
        <taxon>Actinomycetes</taxon>
        <taxon>Micromonosporales</taxon>
        <taxon>Micromonosporaceae</taxon>
        <taxon>Micromonospora</taxon>
    </lineage>
</organism>
<dbReference type="Proteomes" id="UP000198864">
    <property type="component" value="Unassembled WGS sequence"/>
</dbReference>
<feature type="compositionally biased region" description="Basic and acidic residues" evidence="1">
    <location>
        <begin position="218"/>
        <end position="229"/>
    </location>
</feature>
<reference evidence="2 3" key="1">
    <citation type="submission" date="2016-06" db="EMBL/GenBank/DDBJ databases">
        <authorList>
            <person name="Kjaerup R.B."/>
            <person name="Dalgaard T.S."/>
            <person name="Juul-Madsen H.R."/>
        </authorList>
    </citation>
    <scope>NUCLEOTIDE SEQUENCE [LARGE SCALE GENOMIC DNA]</scope>
    <source>
        <strain evidence="2 3">DSM 44871</strain>
    </source>
</reference>
<dbReference type="STRING" id="285676.GA0070561_1450"/>
<sequence>MSPGTAGRAADAGGRVRGGAPPADRHVPFALVDSVTEAGTGGEPGIRASGRLPQAVPARGGVRIRAIVDGRRPCWAAQRIRETGVASGAIESRRDVARIGGRKAARHLRSRVQRSGRKAALACSTSARVAPGSDTSTHRDPGGCGGTVGCLPCRAPVDPLQPAACRRGRTFCTSIKAARSGPHAPPLGRASVAPLTLRLRPSNTPGGWRGSGKPKGPPQHDRPLTREVVGRQPAGPRGHEPRGVGSARRPRRRASGGLGLRLLRLRRGRSGSRMAGAPSAGHGPWVVAVGHPACHRPGQAEQTTARPASARACVKAVLTWRAGQRPASQEGGPTADGMPTRRLRAYAR</sequence>
<accession>A0A1C4UXF9</accession>